<dbReference type="RefSeq" id="WP_283203982.1">
    <property type="nucleotide sequence ID" value="NZ_JASGCB010000016.1"/>
</dbReference>
<name>A0ABT6XZM7_ALISE</name>
<dbReference type="Gene3D" id="1.10.357.10">
    <property type="entry name" value="Tetracycline Repressor, domain 2"/>
    <property type="match status" value="1"/>
</dbReference>
<reference evidence="4 5" key="1">
    <citation type="submission" date="2023-04" db="EMBL/GenBank/DDBJ databases">
        <title>A. sendaiensis sub sp. chiapanensis a novel subspecie with specific adaptation in bacterial cell wall isolated from an active volcano.</title>
        <authorList>
            <person name="Alvarez Gutierrez P.E."/>
            <person name="Ortiz Cortes L.Y."/>
        </authorList>
    </citation>
    <scope>NUCLEOTIDE SEQUENCE [LARGE SCALE GENOMIC DNA]</scope>
    <source>
        <strain evidence="4 5">PA2</strain>
    </source>
</reference>
<protein>
    <submittedName>
        <fullName evidence="4">Helix-turn-helix domain-containing protein</fullName>
    </submittedName>
</protein>
<evidence type="ECO:0000259" key="3">
    <source>
        <dbReference type="PROSITE" id="PS50977"/>
    </source>
</evidence>
<organism evidence="4 5">
    <name type="scientific">Alicyclobacillus sendaiensis PA2</name>
    <dbReference type="NCBI Taxonomy" id="3029425"/>
    <lineage>
        <taxon>Bacteria</taxon>
        <taxon>Bacillati</taxon>
        <taxon>Bacillota</taxon>
        <taxon>Bacilli</taxon>
        <taxon>Bacillales</taxon>
        <taxon>Alicyclobacillaceae</taxon>
        <taxon>Alicyclobacillus</taxon>
    </lineage>
</organism>
<evidence type="ECO:0000256" key="1">
    <source>
        <dbReference type="ARBA" id="ARBA00023125"/>
    </source>
</evidence>
<keyword evidence="1 2" id="KW-0238">DNA-binding</keyword>
<dbReference type="PRINTS" id="PR00455">
    <property type="entry name" value="HTHTETR"/>
</dbReference>
<evidence type="ECO:0000256" key="2">
    <source>
        <dbReference type="PROSITE-ProRule" id="PRU00335"/>
    </source>
</evidence>
<evidence type="ECO:0000313" key="5">
    <source>
        <dbReference type="Proteomes" id="UP001529245"/>
    </source>
</evidence>
<evidence type="ECO:0000313" key="4">
    <source>
        <dbReference type="EMBL" id="MDI9260525.1"/>
    </source>
</evidence>
<keyword evidence="5" id="KW-1185">Reference proteome</keyword>
<dbReference type="Proteomes" id="UP001529245">
    <property type="component" value="Unassembled WGS sequence"/>
</dbReference>
<proteinExistence type="predicted"/>
<dbReference type="InterPro" id="IPR001647">
    <property type="entry name" value="HTH_TetR"/>
</dbReference>
<dbReference type="PROSITE" id="PS50977">
    <property type="entry name" value="HTH_TETR_2"/>
    <property type="match status" value="1"/>
</dbReference>
<dbReference type="Pfam" id="PF00440">
    <property type="entry name" value="TetR_N"/>
    <property type="match status" value="1"/>
</dbReference>
<feature type="domain" description="HTH tetR-type" evidence="3">
    <location>
        <begin position="22"/>
        <end position="82"/>
    </location>
</feature>
<dbReference type="InterPro" id="IPR036271">
    <property type="entry name" value="Tet_transcr_reg_TetR-rel_C_sf"/>
</dbReference>
<dbReference type="EMBL" id="JASGCB010000016">
    <property type="protein sequence ID" value="MDI9260525.1"/>
    <property type="molecule type" value="Genomic_DNA"/>
</dbReference>
<dbReference type="PANTHER" id="PTHR30055:SF222">
    <property type="entry name" value="REGULATORY PROTEIN"/>
    <property type="match status" value="1"/>
</dbReference>
<sequence>MSERMDQWLTELVRLNEDDRVTDRQLSILRAAVEVFAEKGFAAASTSEIAQRAGVAEGTIFRHYKTKKDLLLSITVPVIDEFVGPFLLRDLDTILTAQHERFEDFLRAVLFNRLQFANKYAQVLRILAQEIPFHPELKAQLKQYVTENVLKRLVGIIEHFQEKGEIARIPAPTVIRLTVSVILSHVVLRHILFHDAPWQDDEEIEMTVRFIVQGLRPDASRDQK</sequence>
<feature type="DNA-binding region" description="H-T-H motif" evidence="2">
    <location>
        <begin position="45"/>
        <end position="64"/>
    </location>
</feature>
<comment type="caution">
    <text evidence="4">The sequence shown here is derived from an EMBL/GenBank/DDBJ whole genome shotgun (WGS) entry which is preliminary data.</text>
</comment>
<dbReference type="InterPro" id="IPR050109">
    <property type="entry name" value="HTH-type_TetR-like_transc_reg"/>
</dbReference>
<accession>A0ABT6XZM7</accession>
<dbReference type="InterPro" id="IPR009057">
    <property type="entry name" value="Homeodomain-like_sf"/>
</dbReference>
<dbReference type="SUPFAM" id="SSF46689">
    <property type="entry name" value="Homeodomain-like"/>
    <property type="match status" value="1"/>
</dbReference>
<dbReference type="SUPFAM" id="SSF48498">
    <property type="entry name" value="Tetracyclin repressor-like, C-terminal domain"/>
    <property type="match status" value="1"/>
</dbReference>
<gene>
    <name evidence="4" type="ORF">QID03_10030</name>
</gene>
<dbReference type="PANTHER" id="PTHR30055">
    <property type="entry name" value="HTH-TYPE TRANSCRIPTIONAL REGULATOR RUTR"/>
    <property type="match status" value="1"/>
</dbReference>